<sequence length="97" mass="11005">MSSETRIDPTSYLMIAWYWSVLHRSPQTSRSSRYSCGVIQLEHLNERGCLESSRMLLVGAQLHILAFSYSNGVLSGNQRPPYNLKQPFGAKDKRSQA</sequence>
<organism evidence="1 2">
    <name type="scientific">Pistacia atlantica</name>
    <dbReference type="NCBI Taxonomy" id="434234"/>
    <lineage>
        <taxon>Eukaryota</taxon>
        <taxon>Viridiplantae</taxon>
        <taxon>Streptophyta</taxon>
        <taxon>Embryophyta</taxon>
        <taxon>Tracheophyta</taxon>
        <taxon>Spermatophyta</taxon>
        <taxon>Magnoliopsida</taxon>
        <taxon>eudicotyledons</taxon>
        <taxon>Gunneridae</taxon>
        <taxon>Pentapetalae</taxon>
        <taxon>rosids</taxon>
        <taxon>malvids</taxon>
        <taxon>Sapindales</taxon>
        <taxon>Anacardiaceae</taxon>
        <taxon>Pistacia</taxon>
    </lineage>
</organism>
<gene>
    <name evidence="1" type="ORF">Patl1_08459</name>
</gene>
<dbReference type="EMBL" id="CM047906">
    <property type="protein sequence ID" value="KAJ0085714.1"/>
    <property type="molecule type" value="Genomic_DNA"/>
</dbReference>
<evidence type="ECO:0000313" key="1">
    <source>
        <dbReference type="EMBL" id="KAJ0085714.1"/>
    </source>
</evidence>
<protein>
    <submittedName>
        <fullName evidence="1">Uncharacterized protein</fullName>
    </submittedName>
</protein>
<proteinExistence type="predicted"/>
<dbReference type="Proteomes" id="UP001164250">
    <property type="component" value="Chromosome 10"/>
</dbReference>
<evidence type="ECO:0000313" key="2">
    <source>
        <dbReference type="Proteomes" id="UP001164250"/>
    </source>
</evidence>
<accession>A0ACC1ADW7</accession>
<comment type="caution">
    <text evidence="1">The sequence shown here is derived from an EMBL/GenBank/DDBJ whole genome shotgun (WGS) entry which is preliminary data.</text>
</comment>
<reference evidence="2" key="1">
    <citation type="journal article" date="2023" name="G3 (Bethesda)">
        <title>Genome assembly and association tests identify interacting loci associated with vigor, precocity, and sex in interspecific pistachio rootstocks.</title>
        <authorList>
            <person name="Palmer W."/>
            <person name="Jacygrad E."/>
            <person name="Sagayaradj S."/>
            <person name="Cavanaugh K."/>
            <person name="Han R."/>
            <person name="Bertier L."/>
            <person name="Beede B."/>
            <person name="Kafkas S."/>
            <person name="Golino D."/>
            <person name="Preece J."/>
            <person name="Michelmore R."/>
        </authorList>
    </citation>
    <scope>NUCLEOTIDE SEQUENCE [LARGE SCALE GENOMIC DNA]</scope>
</reference>
<keyword evidence="2" id="KW-1185">Reference proteome</keyword>
<name>A0ACC1ADW7_9ROSI</name>